<dbReference type="Proteomes" id="UP000887116">
    <property type="component" value="Unassembled WGS sequence"/>
</dbReference>
<keyword evidence="2" id="KW-1185">Reference proteome</keyword>
<name>A0A8X6GKH6_TRICU</name>
<sequence length="95" mass="10779">MLLGKTTGIGNLDILGHISLHRSQVPSQTPRKFNSPKMHFQSNLPPKPCRFCECQRIQNAYHWAETCPFRLSAIQVPPQIPMQTNVDPPTEESQI</sequence>
<proteinExistence type="predicted"/>
<organism evidence="1 2">
    <name type="scientific">Trichonephila clavata</name>
    <name type="common">Joro spider</name>
    <name type="synonym">Nephila clavata</name>
    <dbReference type="NCBI Taxonomy" id="2740835"/>
    <lineage>
        <taxon>Eukaryota</taxon>
        <taxon>Metazoa</taxon>
        <taxon>Ecdysozoa</taxon>
        <taxon>Arthropoda</taxon>
        <taxon>Chelicerata</taxon>
        <taxon>Arachnida</taxon>
        <taxon>Araneae</taxon>
        <taxon>Araneomorphae</taxon>
        <taxon>Entelegynae</taxon>
        <taxon>Araneoidea</taxon>
        <taxon>Nephilidae</taxon>
        <taxon>Trichonephila</taxon>
    </lineage>
</organism>
<dbReference type="AlphaFoldDB" id="A0A8X6GKH6"/>
<accession>A0A8X6GKH6</accession>
<protein>
    <submittedName>
        <fullName evidence="1">Uncharacterized protein</fullName>
    </submittedName>
</protein>
<gene>
    <name evidence="1" type="ORF">TNCT_78051</name>
</gene>
<evidence type="ECO:0000313" key="2">
    <source>
        <dbReference type="Proteomes" id="UP000887116"/>
    </source>
</evidence>
<dbReference type="EMBL" id="BMAO01012854">
    <property type="protein sequence ID" value="GFQ84388.1"/>
    <property type="molecule type" value="Genomic_DNA"/>
</dbReference>
<reference evidence="1" key="1">
    <citation type="submission" date="2020-07" db="EMBL/GenBank/DDBJ databases">
        <title>Multicomponent nature underlies the extraordinary mechanical properties of spider dragline silk.</title>
        <authorList>
            <person name="Kono N."/>
            <person name="Nakamura H."/>
            <person name="Mori M."/>
            <person name="Yoshida Y."/>
            <person name="Ohtoshi R."/>
            <person name="Malay A.D."/>
            <person name="Moran D.A.P."/>
            <person name="Tomita M."/>
            <person name="Numata K."/>
            <person name="Arakawa K."/>
        </authorList>
    </citation>
    <scope>NUCLEOTIDE SEQUENCE</scope>
</reference>
<evidence type="ECO:0000313" key="1">
    <source>
        <dbReference type="EMBL" id="GFQ84388.1"/>
    </source>
</evidence>
<comment type="caution">
    <text evidence="1">The sequence shown here is derived from an EMBL/GenBank/DDBJ whole genome shotgun (WGS) entry which is preliminary data.</text>
</comment>